<proteinExistence type="predicted"/>
<evidence type="ECO:0000313" key="1">
    <source>
        <dbReference type="EMBL" id="GAG58134.1"/>
    </source>
</evidence>
<sequence>FINRFVALMKIRAGSEAVTTVGTTIIFSSELSSDDYAVFIRCFDATGNNIDFSLTEKSASGFKITPAINSTVEYIAILYINDGPKSRARTDSVVSTGTVISFKELFSSAYKVIVRCFDAGGNNVDLLFADKTATGFKITPVIDSTIEYIAIIGETTNIRSGSKAVTTAGTSVLFSSVMASTNYSIGIICLDDSGNNVDFKLTNKTVEGFTITPAINSTIGYIAITNE</sequence>
<dbReference type="AlphaFoldDB" id="X0YPE4"/>
<name>X0YPE4_9ZZZZ</name>
<accession>X0YPE4</accession>
<reference evidence="1" key="1">
    <citation type="journal article" date="2014" name="Front. Microbiol.">
        <title>High frequency of phylogenetically diverse reductive dehalogenase-homologous genes in deep subseafloor sedimentary metagenomes.</title>
        <authorList>
            <person name="Kawai M."/>
            <person name="Futagami T."/>
            <person name="Toyoda A."/>
            <person name="Takaki Y."/>
            <person name="Nishi S."/>
            <person name="Hori S."/>
            <person name="Arai W."/>
            <person name="Tsubouchi T."/>
            <person name="Morono Y."/>
            <person name="Uchiyama I."/>
            <person name="Ito T."/>
            <person name="Fujiyama A."/>
            <person name="Inagaki F."/>
            <person name="Takami H."/>
        </authorList>
    </citation>
    <scope>NUCLEOTIDE SEQUENCE</scope>
    <source>
        <strain evidence="1">Expedition CK06-06</strain>
    </source>
</reference>
<dbReference type="EMBL" id="BART01006123">
    <property type="protein sequence ID" value="GAG58134.1"/>
    <property type="molecule type" value="Genomic_DNA"/>
</dbReference>
<organism evidence="1">
    <name type="scientific">marine sediment metagenome</name>
    <dbReference type="NCBI Taxonomy" id="412755"/>
    <lineage>
        <taxon>unclassified sequences</taxon>
        <taxon>metagenomes</taxon>
        <taxon>ecological metagenomes</taxon>
    </lineage>
</organism>
<protein>
    <submittedName>
        <fullName evidence="1">Uncharacterized protein</fullName>
    </submittedName>
</protein>
<comment type="caution">
    <text evidence="1">The sequence shown here is derived from an EMBL/GenBank/DDBJ whole genome shotgun (WGS) entry which is preliminary data.</text>
</comment>
<gene>
    <name evidence="1" type="ORF">S01H4_13931</name>
</gene>
<feature type="non-terminal residue" evidence="1">
    <location>
        <position position="1"/>
    </location>
</feature>